<reference evidence="3" key="2">
    <citation type="submission" date="2023-05" db="EMBL/GenBank/DDBJ databases">
        <authorList>
            <person name="Schelkunov M.I."/>
        </authorList>
    </citation>
    <scope>NUCLEOTIDE SEQUENCE</scope>
    <source>
        <strain evidence="3">Hsosn_3</strain>
        <tissue evidence="3">Leaf</tissue>
    </source>
</reference>
<evidence type="ECO:0000256" key="1">
    <source>
        <dbReference type="SAM" id="MobiDB-lite"/>
    </source>
</evidence>
<accession>A0AAD8NC97</accession>
<evidence type="ECO:0000313" key="3">
    <source>
        <dbReference type="EMBL" id="KAK1402483.1"/>
    </source>
</evidence>
<dbReference type="GO" id="GO:0020037">
    <property type="term" value="F:heme binding"/>
    <property type="evidence" value="ECO:0007669"/>
    <property type="project" value="InterPro"/>
</dbReference>
<comment type="caution">
    <text evidence="3">The sequence shown here is derived from an EMBL/GenBank/DDBJ whole genome shotgun (WGS) entry which is preliminary data.</text>
</comment>
<dbReference type="GO" id="GO:0009767">
    <property type="term" value="P:photosynthetic electron transport chain"/>
    <property type="evidence" value="ECO:0007669"/>
    <property type="project" value="InterPro"/>
</dbReference>
<keyword evidence="4" id="KW-1185">Reference proteome</keyword>
<dbReference type="PANTHER" id="PTHR33391:SF9">
    <property type="entry name" value="CYTOCHROME B559 SUBUNIT BETA-RELATED"/>
    <property type="match status" value="1"/>
</dbReference>
<dbReference type="InterPro" id="IPR037025">
    <property type="entry name" value="PSII_cyt_b559_asu_sf"/>
</dbReference>
<dbReference type="Proteomes" id="UP001237642">
    <property type="component" value="Unassembled WGS sequence"/>
</dbReference>
<dbReference type="PANTHER" id="PTHR33391">
    <property type="entry name" value="CYTOCHROME B559 SUBUNIT BETA-RELATED"/>
    <property type="match status" value="1"/>
</dbReference>
<dbReference type="InterPro" id="IPR013082">
    <property type="entry name" value="PSII_cytb559_asu_lum"/>
</dbReference>
<dbReference type="GO" id="GO:0009523">
    <property type="term" value="C:photosystem II"/>
    <property type="evidence" value="ECO:0007669"/>
    <property type="project" value="InterPro"/>
</dbReference>
<protein>
    <recommendedName>
        <fullName evidence="2">Photosystem II cytochrome b559 alpha subunit lumenal region domain-containing protein</fullName>
    </recommendedName>
</protein>
<gene>
    <name evidence="3" type="ORF">POM88_002088</name>
</gene>
<organism evidence="3 4">
    <name type="scientific">Heracleum sosnowskyi</name>
    <dbReference type="NCBI Taxonomy" id="360622"/>
    <lineage>
        <taxon>Eukaryota</taxon>
        <taxon>Viridiplantae</taxon>
        <taxon>Streptophyta</taxon>
        <taxon>Embryophyta</taxon>
        <taxon>Tracheophyta</taxon>
        <taxon>Spermatophyta</taxon>
        <taxon>Magnoliopsida</taxon>
        <taxon>eudicotyledons</taxon>
        <taxon>Gunneridae</taxon>
        <taxon>Pentapetalae</taxon>
        <taxon>asterids</taxon>
        <taxon>campanulids</taxon>
        <taxon>Apiales</taxon>
        <taxon>Apiaceae</taxon>
        <taxon>Apioideae</taxon>
        <taxon>apioid superclade</taxon>
        <taxon>Tordylieae</taxon>
        <taxon>Tordyliinae</taxon>
        <taxon>Heracleum</taxon>
    </lineage>
</organism>
<sequence length="146" mass="16688">MRVLLWGPQTQTRALAIQGDEERFFRRTLFHSVRHLQKFSIDILHTIRFVVRRSTILYHFKQIIIPNFKPPKLGDFAGEKDGEGDDGGYSGGANGEIRLPGSTGLAYDVFGSPRPNEYFTENRQGIPLITGRFDPLEQLDEFSRSF</sequence>
<dbReference type="EMBL" id="JAUIZM010000001">
    <property type="protein sequence ID" value="KAK1402483.1"/>
    <property type="molecule type" value="Genomic_DNA"/>
</dbReference>
<dbReference type="AlphaFoldDB" id="A0AAD8NC97"/>
<dbReference type="GO" id="GO:0046872">
    <property type="term" value="F:metal ion binding"/>
    <property type="evidence" value="ECO:0007669"/>
    <property type="project" value="InterPro"/>
</dbReference>
<name>A0AAD8NC97_9APIA</name>
<reference evidence="3" key="1">
    <citation type="submission" date="2023-02" db="EMBL/GenBank/DDBJ databases">
        <title>Genome of toxic invasive species Heracleum sosnowskyi carries increased number of genes despite the absence of recent whole-genome duplications.</title>
        <authorList>
            <person name="Schelkunov M."/>
            <person name="Shtratnikova V."/>
            <person name="Makarenko M."/>
            <person name="Klepikova A."/>
            <person name="Omelchenko D."/>
            <person name="Novikova G."/>
            <person name="Obukhova E."/>
            <person name="Bogdanov V."/>
            <person name="Penin A."/>
            <person name="Logacheva M."/>
        </authorList>
    </citation>
    <scope>NUCLEOTIDE SEQUENCE</scope>
    <source>
        <strain evidence="3">Hsosn_3</strain>
        <tissue evidence="3">Leaf</tissue>
    </source>
</reference>
<evidence type="ECO:0000313" key="4">
    <source>
        <dbReference type="Proteomes" id="UP001237642"/>
    </source>
</evidence>
<proteinExistence type="predicted"/>
<feature type="domain" description="Photosystem II cytochrome b559 alpha subunit lumenal region" evidence="2">
    <location>
        <begin position="105"/>
        <end position="142"/>
    </location>
</feature>
<dbReference type="Gene3D" id="1.20.5.860">
    <property type="entry name" value="Photosystem II cytochrome b559, alpha subunit"/>
    <property type="match status" value="1"/>
</dbReference>
<feature type="region of interest" description="Disordered" evidence="1">
    <location>
        <begin position="73"/>
        <end position="95"/>
    </location>
</feature>
<evidence type="ECO:0000259" key="2">
    <source>
        <dbReference type="Pfam" id="PF00284"/>
    </source>
</evidence>
<dbReference type="Pfam" id="PF00284">
    <property type="entry name" value="Cytochrom_B559a"/>
    <property type="match status" value="1"/>
</dbReference>
<dbReference type="SUPFAM" id="SSF161045">
    <property type="entry name" value="Cytochrome b559 subunits"/>
    <property type="match status" value="1"/>
</dbReference>